<feature type="region of interest" description="Disordered" evidence="5">
    <location>
        <begin position="698"/>
        <end position="717"/>
    </location>
</feature>
<dbReference type="Gene3D" id="3.40.50.720">
    <property type="entry name" value="NAD(P)-binding Rossmann-like Domain"/>
    <property type="match status" value="1"/>
</dbReference>
<dbReference type="InterPro" id="IPR036736">
    <property type="entry name" value="ACP-like_sf"/>
</dbReference>
<dbReference type="GO" id="GO:0006633">
    <property type="term" value="P:fatty acid biosynthetic process"/>
    <property type="evidence" value="ECO:0007669"/>
    <property type="project" value="TreeGrafter"/>
</dbReference>
<keyword evidence="1" id="KW-0596">Phosphopantetheine</keyword>
<dbReference type="SUPFAM" id="SSF51735">
    <property type="entry name" value="NAD(P)-binding Rossmann-fold domains"/>
    <property type="match status" value="2"/>
</dbReference>
<dbReference type="PROSITE" id="PS50075">
    <property type="entry name" value="CARRIER"/>
    <property type="match status" value="1"/>
</dbReference>
<dbReference type="Pfam" id="PF18369">
    <property type="entry name" value="PKS_DE"/>
    <property type="match status" value="1"/>
</dbReference>
<dbReference type="SUPFAM" id="SSF47336">
    <property type="entry name" value="ACP-like"/>
    <property type="match status" value="1"/>
</dbReference>
<feature type="compositionally biased region" description="Basic and acidic residues" evidence="5">
    <location>
        <begin position="698"/>
        <end position="707"/>
    </location>
</feature>
<evidence type="ECO:0000256" key="5">
    <source>
        <dbReference type="SAM" id="MobiDB-lite"/>
    </source>
</evidence>
<keyword evidence="2" id="KW-0597">Phosphoprotein</keyword>
<evidence type="ECO:0000313" key="8">
    <source>
        <dbReference type="Proteomes" id="UP000254425"/>
    </source>
</evidence>
<dbReference type="Gene3D" id="1.10.1200.10">
    <property type="entry name" value="ACP-like"/>
    <property type="match status" value="1"/>
</dbReference>
<dbReference type="InterPro" id="IPR041618">
    <property type="entry name" value="PKS_DE"/>
</dbReference>
<keyword evidence="4" id="KW-0511">Multifunctional enzyme</keyword>
<dbReference type="GO" id="GO:0031177">
    <property type="term" value="F:phosphopantetheine binding"/>
    <property type="evidence" value="ECO:0007669"/>
    <property type="project" value="InterPro"/>
</dbReference>
<dbReference type="InterPro" id="IPR013968">
    <property type="entry name" value="PKS_KR"/>
</dbReference>
<evidence type="ECO:0000256" key="3">
    <source>
        <dbReference type="ARBA" id="ARBA00022679"/>
    </source>
</evidence>
<gene>
    <name evidence="7" type="ORF">DVA86_33625</name>
</gene>
<protein>
    <submittedName>
        <fullName evidence="7">SDR family NAD(P)-dependent oxidoreductase</fullName>
    </submittedName>
</protein>
<dbReference type="PANTHER" id="PTHR43775:SF51">
    <property type="entry name" value="INACTIVE PHENOLPHTHIOCEROL SYNTHESIS POLYKETIDE SYNTHASE TYPE I PKS1-RELATED"/>
    <property type="match status" value="1"/>
</dbReference>
<dbReference type="InterPro" id="IPR057326">
    <property type="entry name" value="KR_dom"/>
</dbReference>
<dbReference type="InterPro" id="IPR050091">
    <property type="entry name" value="PKS_NRPS_Biosynth_Enz"/>
</dbReference>
<evidence type="ECO:0000313" key="7">
    <source>
        <dbReference type="EMBL" id="AXK36764.1"/>
    </source>
</evidence>
<dbReference type="InterPro" id="IPR006162">
    <property type="entry name" value="Ppantetheine_attach_site"/>
</dbReference>
<dbReference type="PANTHER" id="PTHR43775">
    <property type="entry name" value="FATTY ACID SYNTHASE"/>
    <property type="match status" value="1"/>
</dbReference>
<dbReference type="AlphaFoldDB" id="A0A345XYP8"/>
<dbReference type="KEGG" id="sarm:DVA86_33625"/>
<sequence>MSGHVFRGGDGGGGRGFGHEVAREADAVRSRWSLTGQYASVDEDLTGTENLVLLARLLGHHKSAAYTRAEQLLERDEGGLDRFYTSLGHLWAHGVQVDWAPAFAAHLPAVVDLPTYPFQRQRYWLEVPNAPTAAADPVDAQFWETVEREDLEALAGTLGISDSTSLGEVLPALSSWRRDRQQRATVDSWRYRIVWRPQQNPKPATLDGTWLLAVPTAHQDDALVQQVQQAVTDAGGHVSVLPLDTSAVEGDAVAEQLRTALAESDAPSGVLSLLALDEADSAHGFGVSRGLLATMALAQALEQGAVPAAPLWCVTRGAVSTGPDEPPARPAQAAVRGLARVFGLDEPECFGGLIDLPEADGTGTDGTQTDGTEPDRTAAALAFLAPLLAHARTHAQAEADGTAPPAGSAEDDVALRPSGVHARRMVRAPLSAAPSVRQWCPHGTVLVTGGTGALGSHVARDLAREGAEHLLLVSRRGMDAPGAAELRDELTALGARVTVTACDVADRQALAELLAGIPADLPLTAVMHTAGVVGGARPLAETSVADAAATVRGKVAGALHLDELLADADLEAFVLFSSGAGVWGNGGQGPYAAANAQLDALAERRRATGRTATSIAWGAWADGGMVDEEVAEQLRRRGVPEMAPELAVRALGEAVDRDETAVVVADIRWDRFLPAYASRGHRPLLDELPEVRELLAEQQRERERDEAAGGGADDPGAELVRQLSALPEPKRKRMLVDLVRGEAGAVLGHGSADQVKADRAFRELGFDSLTAVELRNRLGAATGLKLPAALVFDHPTPTTLAAYLREQLLPEGDGGGDSGLPAELQKLDAAYREAPDDAARQAMADGMRALLSAWDGEVPQDGDDGIDDEVAAATDQDMFDLIDRELGIS</sequence>
<dbReference type="Pfam" id="PF00550">
    <property type="entry name" value="PP-binding"/>
    <property type="match status" value="1"/>
</dbReference>
<dbReference type="InterPro" id="IPR036291">
    <property type="entry name" value="NAD(P)-bd_dom_sf"/>
</dbReference>
<dbReference type="SMART" id="SM00823">
    <property type="entry name" value="PKS_PP"/>
    <property type="match status" value="1"/>
</dbReference>
<evidence type="ECO:0000259" key="6">
    <source>
        <dbReference type="PROSITE" id="PS50075"/>
    </source>
</evidence>
<dbReference type="PROSITE" id="PS00012">
    <property type="entry name" value="PHOSPHOPANTETHEINE"/>
    <property type="match status" value="1"/>
</dbReference>
<proteinExistence type="predicted"/>
<reference evidence="7 8" key="1">
    <citation type="submission" date="2018-07" db="EMBL/GenBank/DDBJ databases">
        <title>Draft genome of the type strain Streptomyces armeniacus ATCC 15676.</title>
        <authorList>
            <person name="Labana P."/>
            <person name="Gosse J.T."/>
            <person name="Boddy C.N."/>
        </authorList>
    </citation>
    <scope>NUCLEOTIDE SEQUENCE [LARGE SCALE GENOMIC DNA]</scope>
    <source>
        <strain evidence="7 8">ATCC 15676</strain>
    </source>
</reference>
<dbReference type="SMART" id="SM01294">
    <property type="entry name" value="PKS_PP_betabranch"/>
    <property type="match status" value="1"/>
</dbReference>
<dbReference type="CDD" id="cd08952">
    <property type="entry name" value="KR_1_SDR_x"/>
    <property type="match status" value="1"/>
</dbReference>
<accession>A0A345XYP8</accession>
<dbReference type="EMBL" id="CP031320">
    <property type="protein sequence ID" value="AXK36764.1"/>
    <property type="molecule type" value="Genomic_DNA"/>
</dbReference>
<dbReference type="Gene3D" id="6.10.140.1830">
    <property type="match status" value="1"/>
</dbReference>
<keyword evidence="8" id="KW-1185">Reference proteome</keyword>
<evidence type="ECO:0000256" key="2">
    <source>
        <dbReference type="ARBA" id="ARBA00022553"/>
    </source>
</evidence>
<dbReference type="SMART" id="SM00822">
    <property type="entry name" value="PKS_KR"/>
    <property type="match status" value="1"/>
</dbReference>
<dbReference type="FunFam" id="1.10.1200.10:FF:000007">
    <property type="entry name" value="Probable polyketide synthase pks17"/>
    <property type="match status" value="1"/>
</dbReference>
<dbReference type="Pfam" id="PF08659">
    <property type="entry name" value="KR"/>
    <property type="match status" value="1"/>
</dbReference>
<feature type="domain" description="Carrier" evidence="6">
    <location>
        <begin position="733"/>
        <end position="808"/>
    </location>
</feature>
<evidence type="ECO:0000256" key="4">
    <source>
        <dbReference type="ARBA" id="ARBA00023268"/>
    </source>
</evidence>
<dbReference type="Proteomes" id="UP000254425">
    <property type="component" value="Chromosome"/>
</dbReference>
<keyword evidence="3" id="KW-0808">Transferase</keyword>
<evidence type="ECO:0000256" key="1">
    <source>
        <dbReference type="ARBA" id="ARBA00022450"/>
    </source>
</evidence>
<dbReference type="Gene3D" id="3.30.70.3290">
    <property type="match status" value="1"/>
</dbReference>
<dbReference type="InterPro" id="IPR009081">
    <property type="entry name" value="PP-bd_ACP"/>
</dbReference>
<organism evidence="7 8">
    <name type="scientific">Streptomyces armeniacus</name>
    <dbReference type="NCBI Taxonomy" id="83291"/>
    <lineage>
        <taxon>Bacteria</taxon>
        <taxon>Bacillati</taxon>
        <taxon>Actinomycetota</taxon>
        <taxon>Actinomycetes</taxon>
        <taxon>Kitasatosporales</taxon>
        <taxon>Streptomycetaceae</taxon>
        <taxon>Streptomyces</taxon>
    </lineage>
</organism>
<dbReference type="GO" id="GO:0004312">
    <property type="term" value="F:fatty acid synthase activity"/>
    <property type="evidence" value="ECO:0007669"/>
    <property type="project" value="TreeGrafter"/>
</dbReference>
<dbReference type="GO" id="GO:0017000">
    <property type="term" value="P:antibiotic biosynthetic process"/>
    <property type="evidence" value="ECO:0007669"/>
    <property type="project" value="UniProtKB-ARBA"/>
</dbReference>
<dbReference type="InterPro" id="IPR020806">
    <property type="entry name" value="PKS_PP-bd"/>
</dbReference>
<name>A0A345XYP8_9ACTN</name>